<sequence length="184" mass="21340">MAYVFRKISSIKLPNDINFSVSSHGWIAGTEWCIVADTTVPILLQHTKKRRRRTSTIEFCKKRRRLLTHIPSQDPNFEYNNDLTYSSVMAPRSANRCSFEYGGMLQRLVACRYIVEANGPIKDRTFIAEYAGDVDYIRNREEDDCDIKGKKQNIKCVRYNVDKECVVLLVANRDIAKGERLYYA</sequence>
<protein>
    <recommendedName>
        <fullName evidence="3">SET domain-containing protein</fullName>
    </recommendedName>
</protein>
<dbReference type="InterPro" id="IPR046341">
    <property type="entry name" value="SET_dom_sf"/>
</dbReference>
<dbReference type="eggNOG" id="KOG1083">
    <property type="taxonomic scope" value="Eukaryota"/>
</dbReference>
<evidence type="ECO:0000313" key="2">
    <source>
        <dbReference type="Proteomes" id="UP000030748"/>
    </source>
</evidence>
<dbReference type="Proteomes" id="UP000030748">
    <property type="component" value="Unassembled WGS sequence"/>
</dbReference>
<dbReference type="PANTHER" id="PTHR48458">
    <property type="entry name" value="SET DOMAIN-CONTAINING PROTEIN"/>
    <property type="match status" value="1"/>
</dbReference>
<name>A0A022QS39_ERYGU</name>
<dbReference type="InterPro" id="IPR053114">
    <property type="entry name" value="ATXR5/ATXR6"/>
</dbReference>
<proteinExistence type="predicted"/>
<dbReference type="EMBL" id="KI631062">
    <property type="protein sequence ID" value="EYU30389.1"/>
    <property type="molecule type" value="Genomic_DNA"/>
</dbReference>
<dbReference type="AlphaFoldDB" id="A0A022QS39"/>
<evidence type="ECO:0008006" key="3">
    <source>
        <dbReference type="Google" id="ProtNLM"/>
    </source>
</evidence>
<dbReference type="STRING" id="4155.A0A022QS39"/>
<organism evidence="1 2">
    <name type="scientific">Erythranthe guttata</name>
    <name type="common">Yellow monkey flower</name>
    <name type="synonym">Mimulus guttatus</name>
    <dbReference type="NCBI Taxonomy" id="4155"/>
    <lineage>
        <taxon>Eukaryota</taxon>
        <taxon>Viridiplantae</taxon>
        <taxon>Streptophyta</taxon>
        <taxon>Embryophyta</taxon>
        <taxon>Tracheophyta</taxon>
        <taxon>Spermatophyta</taxon>
        <taxon>Magnoliopsida</taxon>
        <taxon>eudicotyledons</taxon>
        <taxon>Gunneridae</taxon>
        <taxon>Pentapetalae</taxon>
        <taxon>asterids</taxon>
        <taxon>lamiids</taxon>
        <taxon>Lamiales</taxon>
        <taxon>Phrymaceae</taxon>
        <taxon>Erythranthe</taxon>
    </lineage>
</organism>
<reference evidence="1 2" key="1">
    <citation type="journal article" date="2013" name="Proc. Natl. Acad. Sci. U.S.A.">
        <title>Fine-scale variation in meiotic recombination in Mimulus inferred from population shotgun sequencing.</title>
        <authorList>
            <person name="Hellsten U."/>
            <person name="Wright K.M."/>
            <person name="Jenkins J."/>
            <person name="Shu S."/>
            <person name="Yuan Y."/>
            <person name="Wessler S.R."/>
            <person name="Schmutz J."/>
            <person name="Willis J.H."/>
            <person name="Rokhsar D.S."/>
        </authorList>
    </citation>
    <scope>NUCLEOTIDE SEQUENCE [LARGE SCALE GENOMIC DNA]</scope>
    <source>
        <strain evidence="2">cv. DUN x IM62</strain>
    </source>
</reference>
<dbReference type="PANTHER" id="PTHR48458:SF1">
    <property type="entry name" value="SET DOMAIN-CONTAINING PROTEIN"/>
    <property type="match status" value="1"/>
</dbReference>
<dbReference type="Gene3D" id="2.170.270.10">
    <property type="entry name" value="SET domain"/>
    <property type="match status" value="2"/>
</dbReference>
<accession>A0A022QS39</accession>
<evidence type="ECO:0000313" key="1">
    <source>
        <dbReference type="EMBL" id="EYU30389.1"/>
    </source>
</evidence>
<dbReference type="PhylomeDB" id="A0A022QS39"/>
<keyword evidence="2" id="KW-1185">Reference proteome</keyword>
<gene>
    <name evidence="1" type="ORF">MIMGU_mgv11b020695mg</name>
</gene>
<dbReference type="SUPFAM" id="SSF82199">
    <property type="entry name" value="SET domain"/>
    <property type="match status" value="1"/>
</dbReference>